<evidence type="ECO:0000313" key="4">
    <source>
        <dbReference type="EMBL" id="KIZ02577.1"/>
    </source>
</evidence>
<accession>A0A0D2MQ59</accession>
<evidence type="ECO:0000259" key="3">
    <source>
        <dbReference type="PROSITE" id="PS50011"/>
    </source>
</evidence>
<protein>
    <recommendedName>
        <fullName evidence="3">Protein kinase domain-containing protein</fullName>
    </recommendedName>
</protein>
<organism evidence="4 5">
    <name type="scientific">Monoraphidium neglectum</name>
    <dbReference type="NCBI Taxonomy" id="145388"/>
    <lineage>
        <taxon>Eukaryota</taxon>
        <taxon>Viridiplantae</taxon>
        <taxon>Chlorophyta</taxon>
        <taxon>core chlorophytes</taxon>
        <taxon>Chlorophyceae</taxon>
        <taxon>CS clade</taxon>
        <taxon>Sphaeropleales</taxon>
        <taxon>Selenastraceae</taxon>
        <taxon>Monoraphidium</taxon>
    </lineage>
</organism>
<dbReference type="GO" id="GO:0005524">
    <property type="term" value="F:ATP binding"/>
    <property type="evidence" value="ECO:0007669"/>
    <property type="project" value="UniProtKB-UniRule"/>
</dbReference>
<reference evidence="4 5" key="1">
    <citation type="journal article" date="2013" name="BMC Genomics">
        <title>Reconstruction of the lipid metabolism for the microalga Monoraphidium neglectum from its genome sequence reveals characteristics suitable for biofuel production.</title>
        <authorList>
            <person name="Bogen C."/>
            <person name="Al-Dilaimi A."/>
            <person name="Albersmeier A."/>
            <person name="Wichmann J."/>
            <person name="Grundmann M."/>
            <person name="Rupp O."/>
            <person name="Lauersen K.J."/>
            <person name="Blifernez-Klassen O."/>
            <person name="Kalinowski J."/>
            <person name="Goesmann A."/>
            <person name="Mussgnug J.H."/>
            <person name="Kruse O."/>
        </authorList>
    </citation>
    <scope>NUCLEOTIDE SEQUENCE [LARGE SCALE GENOMIC DNA]</scope>
    <source>
        <strain evidence="4 5">SAG 48.87</strain>
    </source>
</reference>
<feature type="compositionally biased region" description="Pro residues" evidence="2">
    <location>
        <begin position="1"/>
        <end position="10"/>
    </location>
</feature>
<feature type="compositionally biased region" description="Low complexity" evidence="2">
    <location>
        <begin position="62"/>
        <end position="73"/>
    </location>
</feature>
<dbReference type="InterPro" id="IPR001245">
    <property type="entry name" value="Ser-Thr/Tyr_kinase_cat_dom"/>
</dbReference>
<dbReference type="InterPro" id="IPR017441">
    <property type="entry name" value="Protein_kinase_ATP_BS"/>
</dbReference>
<gene>
    <name evidence="4" type="ORF">MNEG_5378</name>
</gene>
<dbReference type="RefSeq" id="XP_013901596.1">
    <property type="nucleotide sequence ID" value="XM_014046142.1"/>
</dbReference>
<evidence type="ECO:0000256" key="2">
    <source>
        <dbReference type="SAM" id="MobiDB-lite"/>
    </source>
</evidence>
<dbReference type="STRING" id="145388.A0A0D2MQ59"/>
<dbReference type="PROSITE" id="PS50011">
    <property type="entry name" value="PROTEIN_KINASE_DOM"/>
    <property type="match status" value="1"/>
</dbReference>
<dbReference type="GO" id="GO:0004672">
    <property type="term" value="F:protein kinase activity"/>
    <property type="evidence" value="ECO:0007669"/>
    <property type="project" value="InterPro"/>
</dbReference>
<dbReference type="OrthoDB" id="543156at2759"/>
<evidence type="ECO:0000256" key="1">
    <source>
        <dbReference type="PROSITE-ProRule" id="PRU10141"/>
    </source>
</evidence>
<feature type="domain" description="Protein kinase" evidence="3">
    <location>
        <begin position="228"/>
        <end position="291"/>
    </location>
</feature>
<feature type="compositionally biased region" description="Low complexity" evidence="2">
    <location>
        <begin position="131"/>
        <end position="146"/>
    </location>
</feature>
<dbReference type="AlphaFoldDB" id="A0A0D2MQ59"/>
<dbReference type="Proteomes" id="UP000054498">
    <property type="component" value="Unassembled WGS sequence"/>
</dbReference>
<keyword evidence="1" id="KW-0547">Nucleotide-binding</keyword>
<keyword evidence="1" id="KW-0067">ATP-binding</keyword>
<dbReference type="Pfam" id="PF07714">
    <property type="entry name" value="PK_Tyr_Ser-Thr"/>
    <property type="match status" value="1"/>
</dbReference>
<keyword evidence="5" id="KW-1185">Reference proteome</keyword>
<feature type="region of interest" description="Disordered" evidence="2">
    <location>
        <begin position="52"/>
        <end position="87"/>
    </location>
</feature>
<name>A0A0D2MQ59_9CHLO</name>
<dbReference type="Gene3D" id="3.30.200.20">
    <property type="entry name" value="Phosphorylase Kinase, domain 1"/>
    <property type="match status" value="1"/>
</dbReference>
<dbReference type="GeneID" id="25738255"/>
<dbReference type="PROSITE" id="PS00107">
    <property type="entry name" value="PROTEIN_KINASE_ATP"/>
    <property type="match status" value="1"/>
</dbReference>
<dbReference type="InterPro" id="IPR011009">
    <property type="entry name" value="Kinase-like_dom_sf"/>
</dbReference>
<evidence type="ECO:0000313" key="5">
    <source>
        <dbReference type="Proteomes" id="UP000054498"/>
    </source>
</evidence>
<dbReference type="EMBL" id="KK101015">
    <property type="protein sequence ID" value="KIZ02577.1"/>
    <property type="molecule type" value="Genomic_DNA"/>
</dbReference>
<feature type="region of interest" description="Disordered" evidence="2">
    <location>
        <begin position="114"/>
        <end position="176"/>
    </location>
</feature>
<feature type="binding site" evidence="1">
    <location>
        <position position="262"/>
    </location>
    <ligand>
        <name>ATP</name>
        <dbReference type="ChEBI" id="CHEBI:30616"/>
    </ligand>
</feature>
<feature type="region of interest" description="Disordered" evidence="2">
    <location>
        <begin position="1"/>
        <end position="20"/>
    </location>
</feature>
<dbReference type="KEGG" id="mng:MNEG_5378"/>
<sequence>MGAAPAPVPEASPAKPMRAPNPALLFDVLQEDDDSMRQQKLHRASIDIAPGAPAWRSRREASAAAAFGAAASADGTTPRSPGPDAAASAAASSVSGVVSGDVAFPETALMALEAQQRQQEQEHQQHEGVNGTQPHHQQKQQQQQEPQQPPVGGGGGAAPPALRRVDSAESSIGAATPTSAAAADAAAGAGAGEAEAAGVIGGAPQFGMTPAEVLQELLGPLYVDATRLTMGDLLGQGGFAEVHRATLTDPALPGFEEPVAVKTLRPDVLRSPQELREFLAEANLLRKMMHP</sequence>
<dbReference type="InterPro" id="IPR000719">
    <property type="entry name" value="Prot_kinase_dom"/>
</dbReference>
<proteinExistence type="predicted"/>
<dbReference type="SUPFAM" id="SSF56112">
    <property type="entry name" value="Protein kinase-like (PK-like)"/>
    <property type="match status" value="1"/>
</dbReference>